<organism evidence="2 3">
    <name type="scientific">Lepeophtheirus salmonis</name>
    <name type="common">Salmon louse</name>
    <name type="synonym">Caligus salmonis</name>
    <dbReference type="NCBI Taxonomy" id="72036"/>
    <lineage>
        <taxon>Eukaryota</taxon>
        <taxon>Metazoa</taxon>
        <taxon>Ecdysozoa</taxon>
        <taxon>Arthropoda</taxon>
        <taxon>Crustacea</taxon>
        <taxon>Multicrustacea</taxon>
        <taxon>Hexanauplia</taxon>
        <taxon>Copepoda</taxon>
        <taxon>Siphonostomatoida</taxon>
        <taxon>Caligidae</taxon>
        <taxon>Lepeophtheirus</taxon>
    </lineage>
</organism>
<evidence type="ECO:0000313" key="3">
    <source>
        <dbReference type="Proteomes" id="UP000675881"/>
    </source>
</evidence>
<reference evidence="2" key="1">
    <citation type="submission" date="2021-02" db="EMBL/GenBank/DDBJ databases">
        <authorList>
            <person name="Bekaert M."/>
        </authorList>
    </citation>
    <scope>NUCLEOTIDE SEQUENCE</scope>
    <source>
        <strain evidence="2">IoA-00</strain>
    </source>
</reference>
<sequence>MHINAMHPSEWEEYKIRHYASNLPPQWDEDLYKAIASMERHLINERSSEAEQNLHAWLSQLFAISCDDVVKIRHRQAYINISNEIQIAPIEAETRELHTAVEFAQTYPDRSDDSMSDHVCMRFSYRPRKSVLKRLQNPDLVLKAVISTWRRLDNTTTEVSSDSNASSRLVNITTDTSVSATNSLVAPQEPTEAIDLETSPVPKETMRIEGTTPPTRPAEMSTPNCNARHRRELKRPIEAEETPVSKRTQRPAADTTPTLQTPPPDTATGELEQANLASSNRAARAQAMLLLRAAVRTPMTHPQIMSELESQGVCQHVVINNAHTNNNNINTTSHRLLSLPLPLQLVRTMQRIRMIQRHLGTLSYRERLLTDAPDVRSWVQTNPLYLPFALCTLLKLSEGQVTVWLKNKTQ</sequence>
<dbReference type="AlphaFoldDB" id="A0A817FAP9"/>
<keyword evidence="3" id="KW-1185">Reference proteome</keyword>
<comment type="caution">
    <text evidence="2">The sequence shown here is derived from an EMBL/GenBank/DDBJ whole genome shotgun (WGS) entry which is preliminary data.</text>
</comment>
<dbReference type="Proteomes" id="UP000675881">
    <property type="component" value="Unassembled WGS sequence"/>
</dbReference>
<evidence type="ECO:0000313" key="2">
    <source>
        <dbReference type="EMBL" id="CAF2741836.1"/>
    </source>
</evidence>
<proteinExistence type="predicted"/>
<accession>A0A817FAP9</accession>
<protein>
    <submittedName>
        <fullName evidence="2">(salmon louse) hypothetical protein</fullName>
    </submittedName>
</protein>
<name>A0A817FAP9_LEPSM</name>
<feature type="region of interest" description="Disordered" evidence="1">
    <location>
        <begin position="199"/>
        <end position="269"/>
    </location>
</feature>
<gene>
    <name evidence="2" type="ORF">LSAA_84</name>
</gene>
<dbReference type="EMBL" id="CAJNVT010000014">
    <property type="protein sequence ID" value="CAF2741836.1"/>
    <property type="molecule type" value="Genomic_DNA"/>
</dbReference>
<evidence type="ECO:0000256" key="1">
    <source>
        <dbReference type="SAM" id="MobiDB-lite"/>
    </source>
</evidence>